<accession>A0A7D5KY85</accession>
<reference evidence="3 4" key="1">
    <citation type="submission" date="2020-07" db="EMBL/GenBank/DDBJ databases">
        <title>Gai3-2, isolated from salt lake.</title>
        <authorList>
            <person name="Cui H."/>
            <person name="Shi X."/>
        </authorList>
    </citation>
    <scope>NUCLEOTIDE SEQUENCE [LARGE SCALE GENOMIC DNA]</scope>
    <source>
        <strain evidence="3 4">Gai3-2</strain>
    </source>
</reference>
<feature type="compositionally biased region" description="Acidic residues" evidence="1">
    <location>
        <begin position="130"/>
        <end position="142"/>
    </location>
</feature>
<organism evidence="3 4">
    <name type="scientific">Halorarum halophilum</name>
    <dbReference type="NCBI Taxonomy" id="2743090"/>
    <lineage>
        <taxon>Archaea</taxon>
        <taxon>Methanobacteriati</taxon>
        <taxon>Methanobacteriota</taxon>
        <taxon>Stenosarchaea group</taxon>
        <taxon>Halobacteria</taxon>
        <taxon>Halobacteriales</taxon>
        <taxon>Haloferacaceae</taxon>
        <taxon>Halorarum</taxon>
    </lineage>
</organism>
<sequence>MSLSAIEEGPVSATAQWLQGLWEYYREYTHSAIHAASAAALTAFGLLIFIDPLFVVLAIATYICPPVILYSLGADVGKSSDPSTAPTVRGDSGTNSDIDSDSDSDSDGGDSDSDSDDGDTDSDGLHADADADGADADADADG</sequence>
<dbReference type="Proteomes" id="UP000509750">
    <property type="component" value="Chromosome"/>
</dbReference>
<evidence type="ECO:0000256" key="1">
    <source>
        <dbReference type="SAM" id="MobiDB-lite"/>
    </source>
</evidence>
<evidence type="ECO:0000313" key="3">
    <source>
        <dbReference type="EMBL" id="QLG29538.1"/>
    </source>
</evidence>
<dbReference type="KEGG" id="halg:HUG10_15840"/>
<keyword evidence="2" id="KW-1133">Transmembrane helix</keyword>
<keyword evidence="2" id="KW-0472">Membrane</keyword>
<evidence type="ECO:0000256" key="2">
    <source>
        <dbReference type="SAM" id="Phobius"/>
    </source>
</evidence>
<gene>
    <name evidence="3" type="ORF">HUG10_15840</name>
</gene>
<dbReference type="EMBL" id="CP058529">
    <property type="protein sequence ID" value="QLG29538.1"/>
    <property type="molecule type" value="Genomic_DNA"/>
</dbReference>
<proteinExistence type="predicted"/>
<protein>
    <submittedName>
        <fullName evidence="3">Uncharacterized protein</fullName>
    </submittedName>
</protein>
<evidence type="ECO:0000313" key="4">
    <source>
        <dbReference type="Proteomes" id="UP000509750"/>
    </source>
</evidence>
<feature type="region of interest" description="Disordered" evidence="1">
    <location>
        <begin position="77"/>
        <end position="142"/>
    </location>
</feature>
<name>A0A7D5KY85_9EURY</name>
<feature type="transmembrane region" description="Helical" evidence="2">
    <location>
        <begin position="32"/>
        <end position="63"/>
    </location>
</feature>
<keyword evidence="4" id="KW-1185">Reference proteome</keyword>
<keyword evidence="2" id="KW-0812">Transmembrane</keyword>
<feature type="compositionally biased region" description="Acidic residues" evidence="1">
    <location>
        <begin position="98"/>
        <end position="122"/>
    </location>
</feature>
<dbReference type="AlphaFoldDB" id="A0A7D5KY85"/>